<accession>A0A4R5N8J3</accession>
<evidence type="ECO:0000313" key="22">
    <source>
        <dbReference type="Proteomes" id="UP000295681"/>
    </source>
</evidence>
<dbReference type="InterPro" id="IPR056179">
    <property type="entry name" value="DHQS_C"/>
</dbReference>
<evidence type="ECO:0000256" key="5">
    <source>
        <dbReference type="ARBA" id="ARBA00004661"/>
    </source>
</evidence>
<keyword evidence="9 18" id="KW-0963">Cytoplasm</keyword>
<evidence type="ECO:0000256" key="16">
    <source>
        <dbReference type="ARBA" id="ARBA00023239"/>
    </source>
</evidence>
<evidence type="ECO:0000256" key="7">
    <source>
        <dbReference type="ARBA" id="ARBA00013031"/>
    </source>
</evidence>
<keyword evidence="10 18" id="KW-0028">Amino-acid biosynthesis</keyword>
<comment type="subcellular location">
    <subcellularLocation>
        <location evidence="4 18">Cytoplasm</location>
    </subcellularLocation>
</comment>
<feature type="binding site" evidence="18">
    <location>
        <position position="144"/>
    </location>
    <ligand>
        <name>NAD(+)</name>
        <dbReference type="ChEBI" id="CHEBI:57540"/>
    </ligand>
</feature>
<feature type="binding site" evidence="18">
    <location>
        <position position="186"/>
    </location>
    <ligand>
        <name>Zn(2+)</name>
        <dbReference type="ChEBI" id="CHEBI:29105"/>
    </ligand>
</feature>
<evidence type="ECO:0000256" key="15">
    <source>
        <dbReference type="ARBA" id="ARBA00023141"/>
    </source>
</evidence>
<comment type="pathway">
    <text evidence="5 18">Metabolic intermediate biosynthesis; chorismate biosynthesis; chorismate from D-erythrose 4-phosphate and phosphoenolpyruvate: step 2/7.</text>
</comment>
<keyword evidence="22" id="KW-1185">Reference proteome</keyword>
<dbReference type="InterPro" id="IPR016037">
    <property type="entry name" value="DHQ_synth_AroB"/>
</dbReference>
<feature type="binding site" evidence="18">
    <location>
        <position position="247"/>
    </location>
    <ligand>
        <name>Zn(2+)</name>
        <dbReference type="ChEBI" id="CHEBI:29105"/>
    </ligand>
</feature>
<comment type="cofactor">
    <cofactor evidence="18">
        <name>Co(2+)</name>
        <dbReference type="ChEBI" id="CHEBI:48828"/>
    </cofactor>
    <cofactor evidence="18">
        <name>Zn(2+)</name>
        <dbReference type="ChEBI" id="CHEBI:29105"/>
    </cofactor>
    <text evidence="18">Binds 1 divalent metal cation per subunit. Can use either Co(2+) or Zn(2+).</text>
</comment>
<dbReference type="EC" id="4.2.3.4" evidence="7 18"/>
<comment type="cofactor">
    <cofactor evidence="3">
        <name>Zn(2+)</name>
        <dbReference type="ChEBI" id="CHEBI:29105"/>
    </cofactor>
</comment>
<dbReference type="Pfam" id="PF24621">
    <property type="entry name" value="DHQS_C"/>
    <property type="match status" value="1"/>
</dbReference>
<comment type="caution">
    <text evidence="21">The sequence shown here is derived from an EMBL/GenBank/DDBJ whole genome shotgun (WGS) entry which is preliminary data.</text>
</comment>
<dbReference type="GO" id="GO:0003856">
    <property type="term" value="F:3-dehydroquinate synthase activity"/>
    <property type="evidence" value="ECO:0007669"/>
    <property type="project" value="UniProtKB-UniRule"/>
</dbReference>
<dbReference type="UniPathway" id="UPA00053">
    <property type="reaction ID" value="UER00085"/>
</dbReference>
<evidence type="ECO:0000259" key="20">
    <source>
        <dbReference type="Pfam" id="PF24621"/>
    </source>
</evidence>
<feature type="binding site" evidence="18">
    <location>
        <begin position="107"/>
        <end position="111"/>
    </location>
    <ligand>
        <name>NAD(+)</name>
        <dbReference type="ChEBI" id="CHEBI:57540"/>
    </ligand>
</feature>
<gene>
    <name evidence="18" type="primary">aroB</name>
    <name evidence="21" type="ORF">C5L23_000569</name>
</gene>
<evidence type="ECO:0000256" key="10">
    <source>
        <dbReference type="ARBA" id="ARBA00022605"/>
    </source>
</evidence>
<feature type="domain" description="3-dehydroquinate synthase N-terminal" evidence="19">
    <location>
        <begin position="69"/>
        <end position="180"/>
    </location>
</feature>
<evidence type="ECO:0000256" key="2">
    <source>
        <dbReference type="ARBA" id="ARBA00001911"/>
    </source>
</evidence>
<evidence type="ECO:0000256" key="6">
    <source>
        <dbReference type="ARBA" id="ARBA00005412"/>
    </source>
</evidence>
<proteinExistence type="inferred from homology"/>
<evidence type="ECO:0000256" key="14">
    <source>
        <dbReference type="ARBA" id="ARBA00023027"/>
    </source>
</evidence>
<dbReference type="STRING" id="907931.GCA_000165675_00468"/>
<dbReference type="GO" id="GO:0005737">
    <property type="term" value="C:cytoplasm"/>
    <property type="evidence" value="ECO:0007669"/>
    <property type="project" value="UniProtKB-SubCell"/>
</dbReference>
<dbReference type="GO" id="GO:0000166">
    <property type="term" value="F:nucleotide binding"/>
    <property type="evidence" value="ECO:0007669"/>
    <property type="project" value="UniProtKB-KW"/>
</dbReference>
<feature type="binding site" evidence="18">
    <location>
        <position position="153"/>
    </location>
    <ligand>
        <name>NAD(+)</name>
        <dbReference type="ChEBI" id="CHEBI:57540"/>
    </ligand>
</feature>
<dbReference type="InterPro" id="IPR030963">
    <property type="entry name" value="DHQ_synth_fam"/>
</dbReference>
<feature type="binding site" evidence="18">
    <location>
        <begin position="131"/>
        <end position="132"/>
    </location>
    <ligand>
        <name>NAD(+)</name>
        <dbReference type="ChEBI" id="CHEBI:57540"/>
    </ligand>
</feature>
<dbReference type="PIRSF" id="PIRSF001455">
    <property type="entry name" value="DHQ_synth"/>
    <property type="match status" value="1"/>
</dbReference>
<evidence type="ECO:0000256" key="13">
    <source>
        <dbReference type="ARBA" id="ARBA00022833"/>
    </source>
</evidence>
<dbReference type="CDD" id="cd08195">
    <property type="entry name" value="DHQS"/>
    <property type="match status" value="1"/>
</dbReference>
<keyword evidence="16 18" id="KW-0456">Lyase</keyword>
<keyword evidence="14 18" id="KW-0520">NAD</keyword>
<evidence type="ECO:0000256" key="8">
    <source>
        <dbReference type="ARBA" id="ARBA00017684"/>
    </source>
</evidence>
<reference evidence="21 22" key="1">
    <citation type="journal article" date="2019" name="Appl. Microbiol. Biotechnol.">
        <title>Uncovering carbohydrate metabolism through a genotype-phenotype association study of 56 lactic acid bacteria genomes.</title>
        <authorList>
            <person name="Buron-Moles G."/>
            <person name="Chailyan A."/>
            <person name="Dolejs I."/>
            <person name="Forster J."/>
            <person name="Miks M.H."/>
        </authorList>
    </citation>
    <scope>NUCLEOTIDE SEQUENCE [LARGE SCALE GENOMIC DNA]</scope>
    <source>
        <strain evidence="21 22">ATCC 700006</strain>
    </source>
</reference>
<dbReference type="NCBIfam" id="TIGR01357">
    <property type="entry name" value="aroB"/>
    <property type="match status" value="1"/>
</dbReference>
<evidence type="ECO:0000256" key="3">
    <source>
        <dbReference type="ARBA" id="ARBA00001947"/>
    </source>
</evidence>
<sequence>MMTVVHVDLATKQYDVKIDNTLHLKIGEMIQEVWTSRKVAVLTDENVGPLYLADVVKQLSAAGFDVLPVQVPAGEGSKSLATVGDVVSQLAMYGFTRGDGLVALGGGVIGDLGGFIASTYMRGIAFIQIATSLTAQVDSSVGGKTAVNLEMTKNIIGTFYQPDLVLVDSTYLKTLTDRDLVEGYGEVVKTSALDSEAFFQLTGSITSIEDLRQHAPELSEKAIAYKAKVVMADEKESGQRQFLNFGHTLGHAIELLAHGQLRHGEAVAIGMIAITSRFERDGVSPKGMTDQIKQRLDAVGLPTSSEIIGTSAFFDQLKHDKKNHNGMLNLVGLTSIGQPKIIKKSLSEMPDFI</sequence>
<dbReference type="SUPFAM" id="SSF56796">
    <property type="entry name" value="Dehydroquinate synthase-like"/>
    <property type="match status" value="1"/>
</dbReference>
<dbReference type="GO" id="GO:0009423">
    <property type="term" value="P:chorismate biosynthetic process"/>
    <property type="evidence" value="ECO:0007669"/>
    <property type="project" value="UniProtKB-UniRule"/>
</dbReference>
<dbReference type="Pfam" id="PF01761">
    <property type="entry name" value="DHQ_synthase"/>
    <property type="match status" value="1"/>
</dbReference>
<dbReference type="InterPro" id="IPR050071">
    <property type="entry name" value="Dehydroquinate_synthase"/>
</dbReference>
<dbReference type="GO" id="GO:0008652">
    <property type="term" value="P:amino acid biosynthetic process"/>
    <property type="evidence" value="ECO:0007669"/>
    <property type="project" value="UniProtKB-KW"/>
</dbReference>
<dbReference type="PANTHER" id="PTHR43622">
    <property type="entry name" value="3-DEHYDROQUINATE SYNTHASE"/>
    <property type="match status" value="1"/>
</dbReference>
<dbReference type="GO" id="GO:0009073">
    <property type="term" value="P:aromatic amino acid family biosynthetic process"/>
    <property type="evidence" value="ECO:0007669"/>
    <property type="project" value="UniProtKB-KW"/>
</dbReference>
<keyword evidence="11 18" id="KW-0479">Metal-binding</keyword>
<dbReference type="AlphaFoldDB" id="A0A4R5N8J3"/>
<evidence type="ECO:0000256" key="1">
    <source>
        <dbReference type="ARBA" id="ARBA00001393"/>
    </source>
</evidence>
<dbReference type="InterPro" id="IPR030960">
    <property type="entry name" value="DHQS/DOIS_N"/>
</dbReference>
<comment type="similarity">
    <text evidence="6 18">Belongs to the sugar phosphate cyclases superfamily. Dehydroquinate synthase family.</text>
</comment>
<dbReference type="FunFam" id="3.40.50.1970:FF:000007">
    <property type="entry name" value="Pentafunctional AROM polypeptide"/>
    <property type="match status" value="1"/>
</dbReference>
<dbReference type="Proteomes" id="UP000295681">
    <property type="component" value="Unassembled WGS sequence"/>
</dbReference>
<comment type="function">
    <text evidence="18">Catalyzes the conversion of 3-deoxy-D-arabino-heptulosonate 7-phosphate (DAHP) to dehydroquinate (DHQ).</text>
</comment>
<dbReference type="PANTHER" id="PTHR43622:SF7">
    <property type="entry name" value="3-DEHYDROQUINATE SYNTHASE, CHLOROPLASTIC"/>
    <property type="match status" value="1"/>
</dbReference>
<name>A0A4R5N8J3_9LACO</name>
<dbReference type="EMBL" id="PUFI01000014">
    <property type="protein sequence ID" value="TDG68263.1"/>
    <property type="molecule type" value="Genomic_DNA"/>
</dbReference>
<keyword evidence="15 18" id="KW-0057">Aromatic amino acid biosynthesis</keyword>
<dbReference type="GO" id="GO:0046872">
    <property type="term" value="F:metal ion binding"/>
    <property type="evidence" value="ECO:0007669"/>
    <property type="project" value="UniProtKB-KW"/>
</dbReference>
<feature type="binding site" evidence="18">
    <location>
        <position position="263"/>
    </location>
    <ligand>
        <name>Zn(2+)</name>
        <dbReference type="ChEBI" id="CHEBI:29105"/>
    </ligand>
</feature>
<keyword evidence="12 18" id="KW-0547">Nucleotide-binding</keyword>
<protein>
    <recommendedName>
        <fullName evidence="8 18">3-dehydroquinate synthase</fullName>
        <shortName evidence="18">DHQS</shortName>
        <ecNumber evidence="7 18">4.2.3.4</ecNumber>
    </recommendedName>
</protein>
<keyword evidence="17 18" id="KW-0170">Cobalt</keyword>
<organism evidence="21 22">
    <name type="scientific">Leuconostoc fallax</name>
    <dbReference type="NCBI Taxonomy" id="1251"/>
    <lineage>
        <taxon>Bacteria</taxon>
        <taxon>Bacillati</taxon>
        <taxon>Bacillota</taxon>
        <taxon>Bacilli</taxon>
        <taxon>Lactobacillales</taxon>
        <taxon>Lactobacillaceae</taxon>
        <taxon>Leuconostoc</taxon>
    </lineage>
</organism>
<comment type="cofactor">
    <cofactor evidence="2 18">
        <name>NAD(+)</name>
        <dbReference type="ChEBI" id="CHEBI:57540"/>
    </cofactor>
</comment>
<dbReference type="HAMAP" id="MF_00110">
    <property type="entry name" value="DHQ_synthase"/>
    <property type="match status" value="1"/>
</dbReference>
<evidence type="ECO:0000256" key="12">
    <source>
        <dbReference type="ARBA" id="ARBA00022741"/>
    </source>
</evidence>
<evidence type="ECO:0000256" key="11">
    <source>
        <dbReference type="ARBA" id="ARBA00022723"/>
    </source>
</evidence>
<comment type="catalytic activity">
    <reaction evidence="1 18">
        <text>7-phospho-2-dehydro-3-deoxy-D-arabino-heptonate = 3-dehydroquinate + phosphate</text>
        <dbReference type="Rhea" id="RHEA:21968"/>
        <dbReference type="ChEBI" id="CHEBI:32364"/>
        <dbReference type="ChEBI" id="CHEBI:43474"/>
        <dbReference type="ChEBI" id="CHEBI:58394"/>
        <dbReference type="EC" id="4.2.3.4"/>
    </reaction>
</comment>
<evidence type="ECO:0000256" key="9">
    <source>
        <dbReference type="ARBA" id="ARBA00022490"/>
    </source>
</evidence>
<evidence type="ECO:0000313" key="21">
    <source>
        <dbReference type="EMBL" id="TDG68263.1"/>
    </source>
</evidence>
<comment type="caution">
    <text evidence="18">Lacks conserved residue(s) required for the propagation of feature annotation.</text>
</comment>
<feature type="domain" description="3-dehydroquinate synthase C-terminal" evidence="20">
    <location>
        <begin position="183"/>
        <end position="323"/>
    </location>
</feature>
<dbReference type="Gene3D" id="3.40.50.1970">
    <property type="match status" value="1"/>
</dbReference>
<dbReference type="Gene3D" id="1.20.1090.10">
    <property type="entry name" value="Dehydroquinate synthase-like - alpha domain"/>
    <property type="match status" value="1"/>
</dbReference>
<evidence type="ECO:0000256" key="17">
    <source>
        <dbReference type="ARBA" id="ARBA00023285"/>
    </source>
</evidence>
<evidence type="ECO:0000256" key="18">
    <source>
        <dbReference type="HAMAP-Rule" id="MF_00110"/>
    </source>
</evidence>
<evidence type="ECO:0000259" key="19">
    <source>
        <dbReference type="Pfam" id="PF01761"/>
    </source>
</evidence>
<keyword evidence="13 18" id="KW-0862">Zinc</keyword>
<evidence type="ECO:0000256" key="4">
    <source>
        <dbReference type="ARBA" id="ARBA00004496"/>
    </source>
</evidence>